<proteinExistence type="predicted"/>
<keyword evidence="2" id="KW-1185">Reference proteome</keyword>
<dbReference type="Proteomes" id="UP000242287">
    <property type="component" value="Unassembled WGS sequence"/>
</dbReference>
<protein>
    <submittedName>
        <fullName evidence="1">Uncharacterized protein</fullName>
    </submittedName>
</protein>
<gene>
    <name evidence="1" type="ORF">AMATHDRAFT_7784</name>
</gene>
<organism evidence="1 2">
    <name type="scientific">Amanita thiersii Skay4041</name>
    <dbReference type="NCBI Taxonomy" id="703135"/>
    <lineage>
        <taxon>Eukaryota</taxon>
        <taxon>Fungi</taxon>
        <taxon>Dikarya</taxon>
        <taxon>Basidiomycota</taxon>
        <taxon>Agaricomycotina</taxon>
        <taxon>Agaricomycetes</taxon>
        <taxon>Agaricomycetidae</taxon>
        <taxon>Agaricales</taxon>
        <taxon>Pluteineae</taxon>
        <taxon>Amanitaceae</taxon>
        <taxon>Amanita</taxon>
    </lineage>
</organism>
<evidence type="ECO:0000313" key="2">
    <source>
        <dbReference type="Proteomes" id="UP000242287"/>
    </source>
</evidence>
<accession>A0A2A9N7L0</accession>
<dbReference type="OrthoDB" id="3002726at2759"/>
<sequence>MNPPPTQETLATLRYRIDIYFEHLGRLLAIREQPFLPQPFPNDATRLPAGFPDIEFVYNTYIYWTDRSKLPQLYEVKLCHFNPSPGEPFLTWEIVIRRSGANEPRFQIGLLEIDKVLYGDHKLFRFNGNFILETIRMSVRLATPIRITKNILTYQVSSFPGQPSLEVVEMCDAHGHVLHELARQEKLSS</sequence>
<dbReference type="EMBL" id="KZ302190">
    <property type="protein sequence ID" value="PFH46455.1"/>
    <property type="molecule type" value="Genomic_DNA"/>
</dbReference>
<reference evidence="1 2" key="1">
    <citation type="submission" date="2014-02" db="EMBL/GenBank/DDBJ databases">
        <title>Transposable element dynamics among asymbiotic and ectomycorrhizal Amanita fungi.</title>
        <authorList>
            <consortium name="DOE Joint Genome Institute"/>
            <person name="Hess J."/>
            <person name="Skrede I."/>
            <person name="Wolfe B."/>
            <person name="LaButti K."/>
            <person name="Ohm R.A."/>
            <person name="Grigoriev I.V."/>
            <person name="Pringle A."/>
        </authorList>
    </citation>
    <scope>NUCLEOTIDE SEQUENCE [LARGE SCALE GENOMIC DNA]</scope>
    <source>
        <strain evidence="1 2">SKay4041</strain>
    </source>
</reference>
<name>A0A2A9N7L0_9AGAR</name>
<dbReference type="AlphaFoldDB" id="A0A2A9N7L0"/>
<evidence type="ECO:0000313" key="1">
    <source>
        <dbReference type="EMBL" id="PFH46455.1"/>
    </source>
</evidence>